<sequence length="374" mass="41350">MALRLDVVSASAKLDDDLSAAADPRPCISYRDSIRSVVAVSGGLLFQSVNSTRTGSCSSYSSDFSGHSSGVSAAASAGFWALRANELREIARRMVTDDYAQRMVQSFDDAATVDDVALERWFFELDVDWVLLIREGQGLRQLEQSAASWALHDLVGRWIRALTIMVQCFSELGLAADEPTPALARFGEASIAKMVVFVDAVLAAFKVYAPAEKLHAVVNMYGHAMDASSLLSLQWLLPQETQSRFDDMEDALFSKVKELHDAISCTMEEAKTLVEADDDSTWEMEMARGRGEVHRNTRLMVDCIVSLGMYEGYLYAMIDDAIGYLKNLIRRKSKLCPDQKPEVDVLAQQLPFRGAAARAVLQPTMDSMPMGVYR</sequence>
<dbReference type="Proteomes" id="UP000479710">
    <property type="component" value="Unassembled WGS sequence"/>
</dbReference>
<dbReference type="AlphaFoldDB" id="A0A6G1E454"/>
<dbReference type="GO" id="GO:0006887">
    <property type="term" value="P:exocytosis"/>
    <property type="evidence" value="ECO:0007669"/>
    <property type="project" value="InterPro"/>
</dbReference>
<dbReference type="EMBL" id="SPHZ02000005">
    <property type="protein sequence ID" value="KAF0919194.1"/>
    <property type="molecule type" value="Genomic_DNA"/>
</dbReference>
<protein>
    <recommendedName>
        <fullName evidence="3">Exocyst subunit Exo70 family protein</fullName>
    </recommendedName>
</protein>
<dbReference type="InterPro" id="IPR016159">
    <property type="entry name" value="Cullin_repeat-like_dom_sf"/>
</dbReference>
<gene>
    <name evidence="1" type="ORF">E2562_028479</name>
</gene>
<dbReference type="OrthoDB" id="71307at2759"/>
<dbReference type="PANTHER" id="PTHR12542:SF170">
    <property type="entry name" value="EXOCYST SUBUNIT EXO70 FAMILY PROTEIN"/>
    <property type="match status" value="1"/>
</dbReference>
<dbReference type="InterPro" id="IPR004140">
    <property type="entry name" value="Exo70"/>
</dbReference>
<accession>A0A6G1E454</accession>
<dbReference type="PANTHER" id="PTHR12542">
    <property type="entry name" value="EXOCYST COMPLEX PROTEIN EXO70"/>
    <property type="match status" value="1"/>
</dbReference>
<name>A0A6G1E454_9ORYZ</name>
<keyword evidence="2" id="KW-1185">Reference proteome</keyword>
<comment type="caution">
    <text evidence="1">The sequence shown here is derived from an EMBL/GenBank/DDBJ whole genome shotgun (WGS) entry which is preliminary data.</text>
</comment>
<evidence type="ECO:0000313" key="1">
    <source>
        <dbReference type="EMBL" id="KAF0919194.1"/>
    </source>
</evidence>
<evidence type="ECO:0000313" key="2">
    <source>
        <dbReference type="Proteomes" id="UP000479710"/>
    </source>
</evidence>
<organism evidence="1 2">
    <name type="scientific">Oryza meyeriana var. granulata</name>
    <dbReference type="NCBI Taxonomy" id="110450"/>
    <lineage>
        <taxon>Eukaryota</taxon>
        <taxon>Viridiplantae</taxon>
        <taxon>Streptophyta</taxon>
        <taxon>Embryophyta</taxon>
        <taxon>Tracheophyta</taxon>
        <taxon>Spermatophyta</taxon>
        <taxon>Magnoliopsida</taxon>
        <taxon>Liliopsida</taxon>
        <taxon>Poales</taxon>
        <taxon>Poaceae</taxon>
        <taxon>BOP clade</taxon>
        <taxon>Oryzoideae</taxon>
        <taxon>Oryzeae</taxon>
        <taxon>Oryzinae</taxon>
        <taxon>Oryza</taxon>
        <taxon>Oryza meyeriana</taxon>
    </lineage>
</organism>
<reference evidence="1 2" key="1">
    <citation type="submission" date="2019-11" db="EMBL/GenBank/DDBJ databases">
        <title>Whole genome sequence of Oryza granulata.</title>
        <authorList>
            <person name="Li W."/>
        </authorList>
    </citation>
    <scope>NUCLEOTIDE SEQUENCE [LARGE SCALE GENOMIC DNA]</scope>
    <source>
        <strain evidence="2">cv. Menghai</strain>
        <tissue evidence="1">Leaf</tissue>
    </source>
</reference>
<dbReference type="GO" id="GO:0000145">
    <property type="term" value="C:exocyst"/>
    <property type="evidence" value="ECO:0007669"/>
    <property type="project" value="InterPro"/>
</dbReference>
<dbReference type="Gene3D" id="1.20.1280.170">
    <property type="entry name" value="Exocyst complex component Exo70"/>
    <property type="match status" value="1"/>
</dbReference>
<evidence type="ECO:0008006" key="3">
    <source>
        <dbReference type="Google" id="ProtNLM"/>
    </source>
</evidence>
<proteinExistence type="predicted"/>
<dbReference type="SUPFAM" id="SSF74788">
    <property type="entry name" value="Cullin repeat-like"/>
    <property type="match status" value="1"/>
</dbReference>